<dbReference type="EMBL" id="FPHK01000027">
    <property type="protein sequence ID" value="SFV57219.1"/>
    <property type="molecule type" value="Genomic_DNA"/>
</dbReference>
<dbReference type="CDD" id="cd03011">
    <property type="entry name" value="TlpA_like_ScsD_MtbDsbE"/>
    <property type="match status" value="1"/>
</dbReference>
<dbReference type="InterPro" id="IPR050553">
    <property type="entry name" value="Thioredoxin_ResA/DsbE_sf"/>
</dbReference>
<dbReference type="PROSITE" id="PS00194">
    <property type="entry name" value="THIOREDOXIN_1"/>
    <property type="match status" value="1"/>
</dbReference>
<dbReference type="Pfam" id="PF00578">
    <property type="entry name" value="AhpC-TSA"/>
    <property type="match status" value="1"/>
</dbReference>
<evidence type="ECO:0000259" key="2">
    <source>
        <dbReference type="PROSITE" id="PS51352"/>
    </source>
</evidence>
<dbReference type="GO" id="GO:0016209">
    <property type="term" value="F:antioxidant activity"/>
    <property type="evidence" value="ECO:0007669"/>
    <property type="project" value="InterPro"/>
</dbReference>
<reference evidence="3" key="1">
    <citation type="submission" date="2016-10" db="EMBL/GenBank/DDBJ databases">
        <authorList>
            <person name="de Groot N.N."/>
        </authorList>
    </citation>
    <scope>NUCLEOTIDE SEQUENCE</scope>
</reference>
<dbReference type="InterPro" id="IPR017937">
    <property type="entry name" value="Thioredoxin_CS"/>
</dbReference>
<dbReference type="InterPro" id="IPR036249">
    <property type="entry name" value="Thioredoxin-like_sf"/>
</dbReference>
<sequence>MKSKLKRYSKEALYFIITLTIFANILSLYKAQSLNNAPLDIKEFKLIDNSNYLLQDKPVLIHFWATWCPTCKLEAANINLLSHYYQVITIAVKSGSDYEIKKYLDEHGYNYRVVNDKEGTLSRKFNIAGFPTTFIYDKEKNLVFKEVGYTSTLGLWLRLLWSDMK</sequence>
<name>A0A1W1BUJ8_9ZZZZ</name>
<keyword evidence="1" id="KW-1133">Transmembrane helix</keyword>
<proteinExistence type="predicted"/>
<dbReference type="InterPro" id="IPR000866">
    <property type="entry name" value="AhpC/TSA"/>
</dbReference>
<protein>
    <submittedName>
        <fullName evidence="3">Conserved hypothetical thioredoxin</fullName>
    </submittedName>
</protein>
<dbReference type="SUPFAM" id="SSF52833">
    <property type="entry name" value="Thioredoxin-like"/>
    <property type="match status" value="1"/>
</dbReference>
<keyword evidence="1" id="KW-0472">Membrane</keyword>
<dbReference type="InterPro" id="IPR013766">
    <property type="entry name" value="Thioredoxin_domain"/>
</dbReference>
<dbReference type="PANTHER" id="PTHR42852">
    <property type="entry name" value="THIOL:DISULFIDE INTERCHANGE PROTEIN DSBE"/>
    <property type="match status" value="1"/>
</dbReference>
<feature type="domain" description="Thioredoxin" evidence="2">
    <location>
        <begin position="25"/>
        <end position="165"/>
    </location>
</feature>
<keyword evidence="1" id="KW-0812">Transmembrane</keyword>
<dbReference type="Gene3D" id="3.40.30.10">
    <property type="entry name" value="Glutaredoxin"/>
    <property type="match status" value="1"/>
</dbReference>
<evidence type="ECO:0000256" key="1">
    <source>
        <dbReference type="SAM" id="Phobius"/>
    </source>
</evidence>
<organism evidence="3">
    <name type="scientific">hydrothermal vent metagenome</name>
    <dbReference type="NCBI Taxonomy" id="652676"/>
    <lineage>
        <taxon>unclassified sequences</taxon>
        <taxon>metagenomes</taxon>
        <taxon>ecological metagenomes</taxon>
    </lineage>
</organism>
<evidence type="ECO:0000313" key="3">
    <source>
        <dbReference type="EMBL" id="SFV57219.1"/>
    </source>
</evidence>
<feature type="transmembrane region" description="Helical" evidence="1">
    <location>
        <begin position="12"/>
        <end position="29"/>
    </location>
</feature>
<dbReference type="PANTHER" id="PTHR42852:SF17">
    <property type="entry name" value="THIOREDOXIN-LIKE PROTEIN HI_1115"/>
    <property type="match status" value="1"/>
</dbReference>
<dbReference type="AlphaFoldDB" id="A0A1W1BUJ8"/>
<dbReference type="GO" id="GO:0016491">
    <property type="term" value="F:oxidoreductase activity"/>
    <property type="evidence" value="ECO:0007669"/>
    <property type="project" value="InterPro"/>
</dbReference>
<dbReference type="PROSITE" id="PS51352">
    <property type="entry name" value="THIOREDOXIN_2"/>
    <property type="match status" value="1"/>
</dbReference>
<gene>
    <name evidence="3" type="ORF">MNB_SM-6-713</name>
</gene>
<accession>A0A1W1BUJ8</accession>